<keyword evidence="1" id="KW-1133">Transmembrane helix</keyword>
<keyword evidence="3" id="KW-1185">Reference proteome</keyword>
<keyword evidence="1" id="KW-0812">Transmembrane</keyword>
<feature type="transmembrane region" description="Helical" evidence="1">
    <location>
        <begin position="6"/>
        <end position="30"/>
    </location>
</feature>
<name>A0A517NU13_9BACT</name>
<evidence type="ECO:0000256" key="1">
    <source>
        <dbReference type="SAM" id="Phobius"/>
    </source>
</evidence>
<dbReference type="OrthoDB" id="7678662at2"/>
<accession>A0A517NU13</accession>
<dbReference type="EMBL" id="CP036526">
    <property type="protein sequence ID" value="QDT10615.1"/>
    <property type="molecule type" value="Genomic_DNA"/>
</dbReference>
<sequence length="148" mass="16491">MHPLLLIVLGTLLVGAAFVSFWSLVVSLLARLSGWSRLAQHYRDDGTRDSGEPGESFGMRTGRVGIVNYNGCLMLRICPSGLRLAVLFPFRMGHPPLFIPWEEFRNVSEQKGLFISSMVASIGDPVITKLTLPAVIMERLVSQYEQDR</sequence>
<reference evidence="2 3" key="1">
    <citation type="submission" date="2019-02" db="EMBL/GenBank/DDBJ databases">
        <title>Deep-cultivation of Planctomycetes and their phenomic and genomic characterization uncovers novel biology.</title>
        <authorList>
            <person name="Wiegand S."/>
            <person name="Jogler M."/>
            <person name="Boedeker C."/>
            <person name="Pinto D."/>
            <person name="Vollmers J."/>
            <person name="Rivas-Marin E."/>
            <person name="Kohn T."/>
            <person name="Peeters S.H."/>
            <person name="Heuer A."/>
            <person name="Rast P."/>
            <person name="Oberbeckmann S."/>
            <person name="Bunk B."/>
            <person name="Jeske O."/>
            <person name="Meyerdierks A."/>
            <person name="Storesund J.E."/>
            <person name="Kallscheuer N."/>
            <person name="Luecker S."/>
            <person name="Lage O.M."/>
            <person name="Pohl T."/>
            <person name="Merkel B.J."/>
            <person name="Hornburger P."/>
            <person name="Mueller R.-W."/>
            <person name="Bruemmer F."/>
            <person name="Labrenz M."/>
            <person name="Spormann A.M."/>
            <person name="Op den Camp H."/>
            <person name="Overmann J."/>
            <person name="Amann R."/>
            <person name="Jetten M.S.M."/>
            <person name="Mascher T."/>
            <person name="Medema M.H."/>
            <person name="Devos D.P."/>
            <person name="Kaster A.-K."/>
            <person name="Ovreas L."/>
            <person name="Rohde M."/>
            <person name="Galperin M.Y."/>
            <person name="Jogler C."/>
        </authorList>
    </citation>
    <scope>NUCLEOTIDE SEQUENCE [LARGE SCALE GENOMIC DNA]</scope>
    <source>
        <strain evidence="2 3">K23_9</strain>
    </source>
</reference>
<keyword evidence="1" id="KW-0472">Membrane</keyword>
<dbReference type="Proteomes" id="UP000319817">
    <property type="component" value="Chromosome"/>
</dbReference>
<proteinExistence type="predicted"/>
<evidence type="ECO:0000313" key="2">
    <source>
        <dbReference type="EMBL" id="QDT10615.1"/>
    </source>
</evidence>
<protein>
    <submittedName>
        <fullName evidence="2">Uncharacterized protein</fullName>
    </submittedName>
</protein>
<dbReference type="RefSeq" id="WP_145418303.1">
    <property type="nucleotide sequence ID" value="NZ_CP036526.1"/>
</dbReference>
<organism evidence="2 3">
    <name type="scientific">Stieleria marina</name>
    <dbReference type="NCBI Taxonomy" id="1930275"/>
    <lineage>
        <taxon>Bacteria</taxon>
        <taxon>Pseudomonadati</taxon>
        <taxon>Planctomycetota</taxon>
        <taxon>Planctomycetia</taxon>
        <taxon>Pirellulales</taxon>
        <taxon>Pirellulaceae</taxon>
        <taxon>Stieleria</taxon>
    </lineage>
</organism>
<gene>
    <name evidence="2" type="ORF">K239x_25720</name>
</gene>
<evidence type="ECO:0000313" key="3">
    <source>
        <dbReference type="Proteomes" id="UP000319817"/>
    </source>
</evidence>
<dbReference type="AlphaFoldDB" id="A0A517NU13"/>